<protein>
    <submittedName>
        <fullName evidence="1">FAD/NAD(P)-binding domain-containing protein</fullName>
    </submittedName>
</protein>
<sequence length="383" mass="40271">SLPESTTVLIVGAGPAGMACALSLWHSGVYDVVLVDASPPQAELTSRAPVMHAATLEALDKIDCGEAVARLGLRCNSARYQDKSTALFKADFGLLEGHTKYPFFLTVQQYKVEKVLAEKIAEKGIQVLRPYRAVGVVEHEASAEVLFEGGQRVRARYIVGADGSHSVIRKTIGIEFKDPDGGTMTTKDLDQTLAQMVFADVTFTTPPRLPAPDALFTTISADGFLVIVPLPPPRSGAPATYRIASGVPLALGTPPPRPPAAFIQQLVDAHGPAYLAADPAVRVQEAVWSTRLGTRSALAAEGMRRAGGVVCLVGDAAHVHPPVGGQGMNLGLRDAIALGPALAAHMAAGGGEGADVALREHVEGRRETALEVIKAVRGMMDML</sequence>
<organism evidence="1 2">
    <name type="scientific">Auriscalpium vulgare</name>
    <dbReference type="NCBI Taxonomy" id="40419"/>
    <lineage>
        <taxon>Eukaryota</taxon>
        <taxon>Fungi</taxon>
        <taxon>Dikarya</taxon>
        <taxon>Basidiomycota</taxon>
        <taxon>Agaricomycotina</taxon>
        <taxon>Agaricomycetes</taxon>
        <taxon>Russulales</taxon>
        <taxon>Auriscalpiaceae</taxon>
        <taxon>Auriscalpium</taxon>
    </lineage>
</organism>
<accession>A0ACB8RHJ4</accession>
<reference evidence="1" key="2">
    <citation type="journal article" date="2022" name="New Phytol.">
        <title>Evolutionary transition to the ectomycorrhizal habit in the genomes of a hyperdiverse lineage of mushroom-forming fungi.</title>
        <authorList>
            <person name="Looney B."/>
            <person name="Miyauchi S."/>
            <person name="Morin E."/>
            <person name="Drula E."/>
            <person name="Courty P.E."/>
            <person name="Kohler A."/>
            <person name="Kuo A."/>
            <person name="LaButti K."/>
            <person name="Pangilinan J."/>
            <person name="Lipzen A."/>
            <person name="Riley R."/>
            <person name="Andreopoulos W."/>
            <person name="He G."/>
            <person name="Johnson J."/>
            <person name="Nolan M."/>
            <person name="Tritt A."/>
            <person name="Barry K.W."/>
            <person name="Grigoriev I.V."/>
            <person name="Nagy L.G."/>
            <person name="Hibbett D."/>
            <person name="Henrissat B."/>
            <person name="Matheny P.B."/>
            <person name="Labbe J."/>
            <person name="Martin F.M."/>
        </authorList>
    </citation>
    <scope>NUCLEOTIDE SEQUENCE</scope>
    <source>
        <strain evidence="1">FP105234-sp</strain>
    </source>
</reference>
<reference evidence="1" key="1">
    <citation type="submission" date="2021-02" db="EMBL/GenBank/DDBJ databases">
        <authorList>
            <consortium name="DOE Joint Genome Institute"/>
            <person name="Ahrendt S."/>
            <person name="Looney B.P."/>
            <person name="Miyauchi S."/>
            <person name="Morin E."/>
            <person name="Drula E."/>
            <person name="Courty P.E."/>
            <person name="Chicoki N."/>
            <person name="Fauchery L."/>
            <person name="Kohler A."/>
            <person name="Kuo A."/>
            <person name="Labutti K."/>
            <person name="Pangilinan J."/>
            <person name="Lipzen A."/>
            <person name="Riley R."/>
            <person name="Andreopoulos W."/>
            <person name="He G."/>
            <person name="Johnson J."/>
            <person name="Barry K.W."/>
            <person name="Grigoriev I.V."/>
            <person name="Nagy L."/>
            <person name="Hibbett D."/>
            <person name="Henrissat B."/>
            <person name="Matheny P.B."/>
            <person name="Labbe J."/>
            <person name="Martin F."/>
        </authorList>
    </citation>
    <scope>NUCLEOTIDE SEQUENCE</scope>
    <source>
        <strain evidence="1">FP105234-sp</strain>
    </source>
</reference>
<evidence type="ECO:0000313" key="1">
    <source>
        <dbReference type="EMBL" id="KAI0042983.1"/>
    </source>
</evidence>
<gene>
    <name evidence="1" type="ORF">FA95DRAFT_1460162</name>
</gene>
<dbReference type="Proteomes" id="UP000814033">
    <property type="component" value="Unassembled WGS sequence"/>
</dbReference>
<proteinExistence type="predicted"/>
<comment type="caution">
    <text evidence="1">The sequence shown here is derived from an EMBL/GenBank/DDBJ whole genome shotgun (WGS) entry which is preliminary data.</text>
</comment>
<feature type="non-terminal residue" evidence="1">
    <location>
        <position position="1"/>
    </location>
</feature>
<name>A0ACB8RHJ4_9AGAM</name>
<dbReference type="EMBL" id="MU276038">
    <property type="protein sequence ID" value="KAI0042983.1"/>
    <property type="molecule type" value="Genomic_DNA"/>
</dbReference>
<evidence type="ECO:0000313" key="2">
    <source>
        <dbReference type="Proteomes" id="UP000814033"/>
    </source>
</evidence>
<keyword evidence="2" id="KW-1185">Reference proteome</keyword>
<feature type="non-terminal residue" evidence="1">
    <location>
        <position position="383"/>
    </location>
</feature>